<dbReference type="EMBL" id="HE999757">
    <property type="protein sequence ID" value="CCO12311.2"/>
    <property type="molecule type" value="Genomic_DNA"/>
</dbReference>
<gene>
    <name evidence="1" type="ORF">BN424_2890</name>
</gene>
<evidence type="ECO:0000313" key="2">
    <source>
        <dbReference type="Proteomes" id="UP000000212"/>
    </source>
</evidence>
<dbReference type="Proteomes" id="UP000000212">
    <property type="component" value="Chromosome"/>
</dbReference>
<reference evidence="2" key="1">
    <citation type="journal article" date="2013" name="Genome Announc.">
        <title>Complete Chromosome Sequence of Carnobacterium maltaromaticum LMA 28.</title>
        <authorList>
            <person name="Cailliez-Grimal C."/>
            <person name="Chaillou S."/>
            <person name="Anba-Mondoloni J."/>
            <person name="Loux V."/>
            <person name="Afzal M.I."/>
            <person name="Rahman A."/>
            <person name="Kergourlay G."/>
            <person name="Champomier-Verges M.C."/>
            <person name="Zagorec M."/>
            <person name="Dalgaard P."/>
            <person name="Leisner J.J."/>
            <person name="Prevost H."/>
            <person name="Revol-Junelles A.M."/>
            <person name="Borges F."/>
        </authorList>
    </citation>
    <scope>NUCLEOTIDE SEQUENCE</scope>
    <source>
        <strain evidence="2">LMA28</strain>
    </source>
</reference>
<dbReference type="RefSeq" id="WP_015077333.1">
    <property type="nucleotide sequence ID" value="NC_019425.2"/>
</dbReference>
<dbReference type="OrthoDB" id="7061608at2"/>
<keyword evidence="2" id="KW-1185">Reference proteome</keyword>
<evidence type="ECO:0000313" key="1">
    <source>
        <dbReference type="EMBL" id="CCO12311.2"/>
    </source>
</evidence>
<dbReference type="AlphaFoldDB" id="K8EUL5"/>
<accession>K8EUL5</accession>
<dbReference type="eggNOG" id="ENOG5032U3P">
    <property type="taxonomic scope" value="Bacteria"/>
</dbReference>
<dbReference type="HOGENOM" id="CLU_091677_0_0_9"/>
<proteinExistence type="predicted"/>
<name>K8EUL5_CARML</name>
<sequence length="195" mass="23018">MNTQTNSLDLKKQYSDIFKLVEQTLEIPEGYKLASIKDTIQQNGKPVLLIRYTPESNKTDLYGEHFSVTVEKETNYILGFTNMNRKFNLIDNKLLLTHEETEQIAKDFLTRLEPGYFEKLENLWIDQHDEEIIINDKKMTISGMKYKCYLPETENYTWVIVGSDGDIVTFERGIIWVNSRVTEKWLHDSYLDEQF</sequence>
<protein>
    <submittedName>
        <fullName evidence="1">Uncharacterized domain protein</fullName>
    </submittedName>
</protein>
<dbReference type="KEGG" id="cml:BN424_2890"/>
<organism evidence="1 2">
    <name type="scientific">Carnobacterium maltaromaticum LMA28</name>
    <dbReference type="NCBI Taxonomy" id="1234679"/>
    <lineage>
        <taxon>Bacteria</taxon>
        <taxon>Bacillati</taxon>
        <taxon>Bacillota</taxon>
        <taxon>Bacilli</taxon>
        <taxon>Lactobacillales</taxon>
        <taxon>Carnobacteriaceae</taxon>
        <taxon>Carnobacterium</taxon>
    </lineage>
</organism>